<gene>
    <name evidence="1" type="ORF">CALFYP39_01443</name>
</gene>
<reference evidence="1" key="1">
    <citation type="submission" date="2019-11" db="EMBL/GenBank/DDBJ databases">
        <authorList>
            <person name="Feng L."/>
        </authorList>
    </citation>
    <scope>NUCLEOTIDE SEQUENCE</scope>
    <source>
        <strain evidence="1">CaerofaciensLFYP39</strain>
    </source>
</reference>
<organism evidence="1">
    <name type="scientific">Collinsella aerofaciens</name>
    <dbReference type="NCBI Taxonomy" id="74426"/>
    <lineage>
        <taxon>Bacteria</taxon>
        <taxon>Bacillati</taxon>
        <taxon>Actinomycetota</taxon>
        <taxon>Coriobacteriia</taxon>
        <taxon>Coriobacteriales</taxon>
        <taxon>Coriobacteriaceae</taxon>
        <taxon>Collinsella</taxon>
    </lineage>
</organism>
<dbReference type="AlphaFoldDB" id="A0A6N3C491"/>
<evidence type="ECO:0000313" key="1">
    <source>
        <dbReference type="EMBL" id="VYU10875.1"/>
    </source>
</evidence>
<dbReference type="EMBL" id="CACRTW010000024">
    <property type="protein sequence ID" value="VYU10875.1"/>
    <property type="molecule type" value="Genomic_DNA"/>
</dbReference>
<protein>
    <submittedName>
        <fullName evidence="1">Uncharacterized protein</fullName>
    </submittedName>
</protein>
<dbReference type="RefSeq" id="WP_156599548.1">
    <property type="nucleotide sequence ID" value="NZ_CACRTW010000024.1"/>
</dbReference>
<proteinExistence type="predicted"/>
<name>A0A6N3C491_9ACTN</name>
<sequence>MDKKNENINRYNRVQDAVYNMGLWHLERKPQFLERARTEFERECQFYLDDDGNESLQVFMNKVFTDWILFESNVFETSAIQHYLGNCNSVSDEDRSILEQVDSNQKFEFFRFDGLFEDGVNGNGIVVYDPFAGKEISVHSKAPYNRARDAYWSAGTGVSMRTTEVDGESYMIGQFFAHDRAQIDDGMTFYIAKLSHAYHESPMLPIAIEILNPDGICNKDREIQSVVAA</sequence>
<accession>A0A6N3C491</accession>